<dbReference type="Pfam" id="PF03544">
    <property type="entry name" value="TonB_C"/>
    <property type="match status" value="1"/>
</dbReference>
<protein>
    <submittedName>
        <fullName evidence="7">Energy transducer TonB</fullName>
    </submittedName>
</protein>
<keyword evidence="4" id="KW-0472">Membrane</keyword>
<feature type="chain" id="PRO_5018598435" evidence="5">
    <location>
        <begin position="20"/>
        <end position="126"/>
    </location>
</feature>
<evidence type="ECO:0000256" key="4">
    <source>
        <dbReference type="ARBA" id="ARBA00023136"/>
    </source>
</evidence>
<reference evidence="7 8" key="1">
    <citation type="submission" date="2018-12" db="EMBL/GenBank/DDBJ databases">
        <title>Flammeovirga pectinis sp. nov., isolated from the gut of the Korean scallop, Patinopecten yessoensis.</title>
        <authorList>
            <person name="Bae J.-W."/>
            <person name="Jeong Y.-S."/>
            <person name="Kang W."/>
        </authorList>
    </citation>
    <scope>NUCLEOTIDE SEQUENCE [LARGE SCALE GENOMIC DNA]</scope>
    <source>
        <strain evidence="7 8">L12M1</strain>
    </source>
</reference>
<keyword evidence="5" id="KW-0732">Signal</keyword>
<gene>
    <name evidence="7" type="ORF">EI427_10705</name>
</gene>
<keyword evidence="2" id="KW-0812">Transmembrane</keyword>
<dbReference type="InterPro" id="IPR006260">
    <property type="entry name" value="TonB/TolA_C"/>
</dbReference>
<evidence type="ECO:0000313" key="8">
    <source>
        <dbReference type="Proteomes" id="UP000267268"/>
    </source>
</evidence>
<dbReference type="AlphaFoldDB" id="A0A3Q9FP38"/>
<dbReference type="Proteomes" id="UP000267268">
    <property type="component" value="Chromosome 1"/>
</dbReference>
<feature type="domain" description="TonB C-terminal" evidence="6">
    <location>
        <begin position="30"/>
        <end position="126"/>
    </location>
</feature>
<sequence length="126" mass="14115">MKKLFTLLVSIIITANVFADDDKPLFKYTQAKAINYDEITQTINYPKVGKDLGIEGSVKVRAYINVEGDVVDYEIMRGSETRLASAVEDAIMNLTFEPTIVTNTITGEQQAVPSWVIVPFNFSLEY</sequence>
<keyword evidence="3" id="KW-1133">Transmembrane helix</keyword>
<comment type="subcellular location">
    <subcellularLocation>
        <location evidence="1">Membrane</location>
        <topology evidence="1">Single-pass membrane protein</topology>
    </subcellularLocation>
</comment>
<evidence type="ECO:0000256" key="1">
    <source>
        <dbReference type="ARBA" id="ARBA00004167"/>
    </source>
</evidence>
<evidence type="ECO:0000256" key="5">
    <source>
        <dbReference type="SAM" id="SignalP"/>
    </source>
</evidence>
<dbReference type="GO" id="GO:0016020">
    <property type="term" value="C:membrane"/>
    <property type="evidence" value="ECO:0007669"/>
    <property type="project" value="UniProtKB-SubCell"/>
</dbReference>
<dbReference type="SUPFAM" id="SSF74653">
    <property type="entry name" value="TolA/TonB C-terminal domain"/>
    <property type="match status" value="1"/>
</dbReference>
<organism evidence="7 8">
    <name type="scientific">Flammeovirga pectinis</name>
    <dbReference type="NCBI Taxonomy" id="2494373"/>
    <lineage>
        <taxon>Bacteria</taxon>
        <taxon>Pseudomonadati</taxon>
        <taxon>Bacteroidota</taxon>
        <taxon>Cytophagia</taxon>
        <taxon>Cytophagales</taxon>
        <taxon>Flammeovirgaceae</taxon>
        <taxon>Flammeovirga</taxon>
    </lineage>
</organism>
<dbReference type="OrthoDB" id="9792439at2"/>
<accession>A0A3Q9FP38</accession>
<dbReference type="GO" id="GO:0055085">
    <property type="term" value="P:transmembrane transport"/>
    <property type="evidence" value="ECO:0007669"/>
    <property type="project" value="InterPro"/>
</dbReference>
<evidence type="ECO:0000259" key="6">
    <source>
        <dbReference type="PROSITE" id="PS52015"/>
    </source>
</evidence>
<dbReference type="NCBIfam" id="TIGR01352">
    <property type="entry name" value="tonB_Cterm"/>
    <property type="match status" value="1"/>
</dbReference>
<dbReference type="InterPro" id="IPR037682">
    <property type="entry name" value="TonB_C"/>
</dbReference>
<proteinExistence type="predicted"/>
<name>A0A3Q9FP38_9BACT</name>
<dbReference type="Gene3D" id="3.30.1150.10">
    <property type="match status" value="1"/>
</dbReference>
<dbReference type="KEGG" id="fll:EI427_10705"/>
<evidence type="ECO:0000256" key="3">
    <source>
        <dbReference type="ARBA" id="ARBA00022989"/>
    </source>
</evidence>
<keyword evidence="8" id="KW-1185">Reference proteome</keyword>
<evidence type="ECO:0000256" key="2">
    <source>
        <dbReference type="ARBA" id="ARBA00022692"/>
    </source>
</evidence>
<feature type="signal peptide" evidence="5">
    <location>
        <begin position="1"/>
        <end position="19"/>
    </location>
</feature>
<dbReference type="RefSeq" id="WP_126614434.1">
    <property type="nucleotide sequence ID" value="NZ_CP034562.1"/>
</dbReference>
<evidence type="ECO:0000313" key="7">
    <source>
        <dbReference type="EMBL" id="AZQ62689.1"/>
    </source>
</evidence>
<dbReference type="EMBL" id="CP034562">
    <property type="protein sequence ID" value="AZQ62689.1"/>
    <property type="molecule type" value="Genomic_DNA"/>
</dbReference>
<dbReference type="PROSITE" id="PS52015">
    <property type="entry name" value="TONB_CTD"/>
    <property type="match status" value="1"/>
</dbReference>